<keyword evidence="2" id="KW-0732">Signal</keyword>
<evidence type="ECO:0000256" key="2">
    <source>
        <dbReference type="SAM" id="SignalP"/>
    </source>
</evidence>
<feature type="compositionally biased region" description="Basic residues" evidence="1">
    <location>
        <begin position="59"/>
        <end position="70"/>
    </location>
</feature>
<proteinExistence type="predicted"/>
<sequence length="104" mass="10753">MLRSIPRGLAVAGLTAAVLVVPAAGAATASPSGTQRAMCDMHCGKAHAASQGHIGNKSKDHKGKKGKGHKKDGYEYGRHLFHPHGFPYGLGRDGLLGFGLLGIL</sequence>
<evidence type="ECO:0000256" key="1">
    <source>
        <dbReference type="SAM" id="MobiDB-lite"/>
    </source>
</evidence>
<feature type="chain" id="PRO_5047314715" evidence="2">
    <location>
        <begin position="27"/>
        <end position="104"/>
    </location>
</feature>
<dbReference type="Proteomes" id="UP001626628">
    <property type="component" value="Chromosome"/>
</dbReference>
<gene>
    <name evidence="3" type="ORF">WAB15_05725</name>
</gene>
<evidence type="ECO:0000313" key="3">
    <source>
        <dbReference type="EMBL" id="WXK75503.1"/>
    </source>
</evidence>
<feature type="region of interest" description="Disordered" evidence="1">
    <location>
        <begin position="48"/>
        <end position="74"/>
    </location>
</feature>
<accession>A0ABZ2QHA7</accession>
<keyword evidence="4" id="KW-1185">Reference proteome</keyword>
<evidence type="ECO:0000313" key="4">
    <source>
        <dbReference type="Proteomes" id="UP001626628"/>
    </source>
</evidence>
<reference evidence="3 4" key="1">
    <citation type="submission" date="2024-03" db="EMBL/GenBank/DDBJ databases">
        <title>The complete genome of Streptomyces sirii sp.nov.</title>
        <authorList>
            <person name="Zakalyukina Y.V."/>
            <person name="Belik A.R."/>
            <person name="Biryukov M.V."/>
            <person name="Baturina O.A."/>
            <person name="Kabilov M.R."/>
        </authorList>
    </citation>
    <scope>NUCLEOTIDE SEQUENCE [LARGE SCALE GENOMIC DNA]</scope>
    <source>
        <strain evidence="3 4">BP-8</strain>
    </source>
</reference>
<name>A0ABZ2QHA7_9ACTN</name>
<protein>
    <submittedName>
        <fullName evidence="3">Uncharacterized protein</fullName>
    </submittedName>
</protein>
<dbReference type="RefSeq" id="WP_399147417.1">
    <property type="nucleotide sequence ID" value="NZ_CP147982.1"/>
</dbReference>
<feature type="signal peptide" evidence="2">
    <location>
        <begin position="1"/>
        <end position="26"/>
    </location>
</feature>
<organism evidence="3 4">
    <name type="scientific">Streptomyces sirii</name>
    <dbReference type="NCBI Taxonomy" id="3127701"/>
    <lineage>
        <taxon>Bacteria</taxon>
        <taxon>Bacillati</taxon>
        <taxon>Actinomycetota</taxon>
        <taxon>Actinomycetes</taxon>
        <taxon>Kitasatosporales</taxon>
        <taxon>Streptomycetaceae</taxon>
        <taxon>Streptomyces</taxon>
    </lineage>
</organism>
<dbReference type="EMBL" id="CP147982">
    <property type="protein sequence ID" value="WXK75503.1"/>
    <property type="molecule type" value="Genomic_DNA"/>
</dbReference>